<dbReference type="EMBL" id="CP007030">
    <property type="protein sequence ID" value="AHF02102.1"/>
    <property type="molecule type" value="Genomic_DNA"/>
</dbReference>
<protein>
    <submittedName>
        <fullName evidence="1">Uncharacterized protein</fullName>
    </submittedName>
</protein>
<evidence type="ECO:0000313" key="1">
    <source>
        <dbReference type="EMBL" id="AHF02102.1"/>
    </source>
</evidence>
<dbReference type="eggNOG" id="ENOG5033AXJ">
    <property type="taxonomic scope" value="Bacteria"/>
</dbReference>
<dbReference type="KEGG" id="tao:THIAE_10315"/>
<dbReference type="AlphaFoldDB" id="W0DUI1"/>
<sequence length="77" mass="8408">MHLALSEAKLAELFRLGVLCAADVDCLDVASRDQVQRLCLQTCAQQLCRVCPSRETCSKGQGCATTHTVHWVGIYAN</sequence>
<evidence type="ECO:0000313" key="2">
    <source>
        <dbReference type="Proteomes" id="UP000005380"/>
    </source>
</evidence>
<dbReference type="Proteomes" id="UP000005380">
    <property type="component" value="Chromosome"/>
</dbReference>
<dbReference type="InParanoid" id="W0DUI1"/>
<organism evidence="1 2">
    <name type="scientific">Thiomicrospira aerophila AL3</name>
    <dbReference type="NCBI Taxonomy" id="717772"/>
    <lineage>
        <taxon>Bacteria</taxon>
        <taxon>Pseudomonadati</taxon>
        <taxon>Pseudomonadota</taxon>
        <taxon>Gammaproteobacteria</taxon>
        <taxon>Thiotrichales</taxon>
        <taxon>Piscirickettsiaceae</taxon>
        <taxon>Thiomicrospira</taxon>
    </lineage>
</organism>
<dbReference type="HOGENOM" id="CLU_2636918_0_0_6"/>
<keyword evidence="2" id="KW-1185">Reference proteome</keyword>
<name>W0DUI1_9GAMM</name>
<proteinExistence type="predicted"/>
<accession>W0DUI1</accession>
<reference evidence="1 2" key="1">
    <citation type="submission" date="2013-12" db="EMBL/GenBank/DDBJ databases">
        <authorList>
            <consortium name="DOE Joint Genome Institute"/>
            <person name="Kappler U."/>
            <person name="Huntemann M."/>
            <person name="Han J."/>
            <person name="Chen A."/>
            <person name="Kyrpides N."/>
            <person name="Mavromatis K."/>
            <person name="Markowitz V."/>
            <person name="Palaniappan K."/>
            <person name="Ivanova N."/>
            <person name="Schaumberg A."/>
            <person name="Pati A."/>
            <person name="Liolios K."/>
            <person name="Nordberg H.P."/>
            <person name="Cantor M.N."/>
            <person name="Hua S.X."/>
            <person name="Woyke T."/>
        </authorList>
    </citation>
    <scope>NUCLEOTIDE SEQUENCE [LARGE SCALE GENOMIC DNA]</scope>
    <source>
        <strain evidence="2">AL2</strain>
    </source>
</reference>
<gene>
    <name evidence="1" type="ORF">THIAE_10315</name>
</gene>
<dbReference type="STRING" id="717772.THIAE_10315"/>